<reference evidence="2" key="1">
    <citation type="submission" date="2022-11" db="UniProtKB">
        <authorList>
            <consortium name="WormBaseParasite"/>
        </authorList>
    </citation>
    <scope>IDENTIFICATION</scope>
</reference>
<accession>A0AC35FIK6</accession>
<evidence type="ECO:0000313" key="1">
    <source>
        <dbReference type="Proteomes" id="UP000887580"/>
    </source>
</evidence>
<dbReference type="WBParaSite" id="PS1159_v2.g17896.t1">
    <property type="protein sequence ID" value="PS1159_v2.g17896.t1"/>
    <property type="gene ID" value="PS1159_v2.g17896"/>
</dbReference>
<proteinExistence type="predicted"/>
<protein>
    <submittedName>
        <fullName evidence="2">Carboxylic ester hydrolase</fullName>
    </submittedName>
</protein>
<sequence>MKFLMLHYFALLLILGSAFATFSVPRLPIVRIPEYTATGFKNVTAKGTEANIYLGLPYVKPPVRFEKAEPLKPSLTKFIQAKTWPNACHQVIDVSPVLNTSEDCLYLNVFTPAKISLKLLPVLIFIHGGGYAYGYSQAYGFEYLVDNFIPQDIIVVTLQYRIAHFGFFATRDHVINGNFAHFDQLEALKFIKRNIIAFGGDPNQITLSGHSAGSTSTHALSLSPQTKNLYNQEIHLAGSNYALWGIASESVYNHSEIISNAVGCNQTDTHERKTCLQKVDYKKFWEVRKDLNFYDFVPDKIDMLYWSANFDDDFFQGKTLDELQSVAPKRKTLYGVDFGEGVLETLVTQNPITNVFSIARGGFAYENRSQANAETIRGVILQMLVDPKFDNATKEVIIGRIFEFYEIGVGANATDPLHYYYKLSELYNIILKTAIGIEIEAKYDLGWTDQYMFQFKYVRPQDIPQMGNLPGHGYFLLYFCGLEIYLSNGISHTAEDNLVQNNLAQVFYNFVKGQSPASNGVSIPKVTATSIPYMLVGKNVVIEDTDIKPKVDFWKQLSADYQYDLLRQIHL</sequence>
<evidence type="ECO:0000313" key="2">
    <source>
        <dbReference type="WBParaSite" id="PS1159_v2.g17896.t1"/>
    </source>
</evidence>
<organism evidence="1 2">
    <name type="scientific">Panagrolaimus sp. PS1159</name>
    <dbReference type="NCBI Taxonomy" id="55785"/>
    <lineage>
        <taxon>Eukaryota</taxon>
        <taxon>Metazoa</taxon>
        <taxon>Ecdysozoa</taxon>
        <taxon>Nematoda</taxon>
        <taxon>Chromadorea</taxon>
        <taxon>Rhabditida</taxon>
        <taxon>Tylenchina</taxon>
        <taxon>Panagrolaimomorpha</taxon>
        <taxon>Panagrolaimoidea</taxon>
        <taxon>Panagrolaimidae</taxon>
        <taxon>Panagrolaimus</taxon>
    </lineage>
</organism>
<name>A0AC35FIK6_9BILA</name>
<dbReference type="Proteomes" id="UP000887580">
    <property type="component" value="Unplaced"/>
</dbReference>